<dbReference type="OrthoDB" id="9783692at2"/>
<reference evidence="8" key="1">
    <citation type="submission" date="2015-01" db="EMBL/GenBank/DDBJ databases">
        <title>Flavisolibacter sp./LCS9/ whole genome sequencing.</title>
        <authorList>
            <person name="Kim M.K."/>
            <person name="Srinivasan S."/>
            <person name="Lee J.-J."/>
        </authorList>
    </citation>
    <scope>NUCLEOTIDE SEQUENCE [LARGE SCALE GENOMIC DNA]</scope>
    <source>
        <strain evidence="8">LCS9</strain>
    </source>
</reference>
<feature type="transmembrane region" description="Helical" evidence="6">
    <location>
        <begin position="131"/>
        <end position="148"/>
    </location>
</feature>
<protein>
    <submittedName>
        <fullName evidence="7">Tellurium resistance protein TerC</fullName>
    </submittedName>
</protein>
<feature type="transmembrane region" description="Helical" evidence="6">
    <location>
        <begin position="103"/>
        <end position="125"/>
    </location>
</feature>
<dbReference type="PANTHER" id="PTHR30238">
    <property type="entry name" value="MEMBRANE BOUND PREDICTED REDOX MODULATOR"/>
    <property type="match status" value="1"/>
</dbReference>
<accession>A0A172TVS6</accession>
<feature type="transmembrane region" description="Helical" evidence="6">
    <location>
        <begin position="191"/>
        <end position="209"/>
    </location>
</feature>
<evidence type="ECO:0000256" key="6">
    <source>
        <dbReference type="SAM" id="Phobius"/>
    </source>
</evidence>
<dbReference type="InterPro" id="IPR022369">
    <property type="entry name" value="Integral_membrane_TerC_rswitch"/>
</dbReference>
<feature type="transmembrane region" description="Helical" evidence="6">
    <location>
        <begin position="286"/>
        <end position="306"/>
    </location>
</feature>
<sequence>MTADQITYLVFGIVILLALVFDLGLLSKKSTEISIKKALYQTLFWVALAFAFGGFLWFETGKASALEYVSAYLMEWSLSIDNIFVFILIFSFFNIRTDHVARALLVGILMAIVFRIIFITVGVALVERFNWLLYIFGAFLVYTGFKIFTVRQEDEFDPATSPVYKFLNRFFPIIHEDVSGKLSIKKDGKRFFTSMFVVIVMLATTDIVFALDSIPAVFAIVTESPNKELIIYTSNIFAVLGLRSLFFLLKGAVNKFEYLQQGIAIVLIFIGAKMIVPLFVPGFHLPVTISLIVILICLGGSVLYSIQAAKRRPEENDLV</sequence>
<dbReference type="GO" id="GO:0016020">
    <property type="term" value="C:membrane"/>
    <property type="evidence" value="ECO:0007669"/>
    <property type="project" value="UniProtKB-SubCell"/>
</dbReference>
<proteinExistence type="inferred from homology"/>
<dbReference type="STRING" id="1492898.SY85_11915"/>
<keyword evidence="4 6" id="KW-1133">Transmembrane helix</keyword>
<evidence type="ECO:0000256" key="2">
    <source>
        <dbReference type="ARBA" id="ARBA00007511"/>
    </source>
</evidence>
<reference evidence="7 8" key="2">
    <citation type="journal article" date="2016" name="Int. J. Syst. Evol. Microbiol.">
        <title>Flavisolibacter tropicus sp. nov., isolated from tropical soil.</title>
        <authorList>
            <person name="Lee J.J."/>
            <person name="Kang M.S."/>
            <person name="Kim G.S."/>
            <person name="Lee C.S."/>
            <person name="Lim S."/>
            <person name="Lee J."/>
            <person name="Roh S.H."/>
            <person name="Kang H."/>
            <person name="Ha J.M."/>
            <person name="Bae S."/>
            <person name="Jung H.Y."/>
            <person name="Kim M.K."/>
        </authorList>
    </citation>
    <scope>NUCLEOTIDE SEQUENCE [LARGE SCALE GENOMIC DNA]</scope>
    <source>
        <strain evidence="7 8">LCS9</strain>
    </source>
</reference>
<feature type="transmembrane region" description="Helical" evidence="6">
    <location>
        <begin position="6"/>
        <end position="26"/>
    </location>
</feature>
<feature type="transmembrane region" description="Helical" evidence="6">
    <location>
        <begin position="38"/>
        <end position="58"/>
    </location>
</feature>
<dbReference type="Proteomes" id="UP000077177">
    <property type="component" value="Chromosome"/>
</dbReference>
<name>A0A172TVS6_9BACT</name>
<organism evidence="7 8">
    <name type="scientific">Flavisolibacter tropicus</name>
    <dbReference type="NCBI Taxonomy" id="1492898"/>
    <lineage>
        <taxon>Bacteria</taxon>
        <taxon>Pseudomonadati</taxon>
        <taxon>Bacteroidota</taxon>
        <taxon>Chitinophagia</taxon>
        <taxon>Chitinophagales</taxon>
        <taxon>Chitinophagaceae</taxon>
        <taxon>Flavisolibacter</taxon>
    </lineage>
</organism>
<feature type="transmembrane region" description="Helical" evidence="6">
    <location>
        <begin position="229"/>
        <end position="249"/>
    </location>
</feature>
<feature type="transmembrane region" description="Helical" evidence="6">
    <location>
        <begin position="78"/>
        <end position="96"/>
    </location>
</feature>
<keyword evidence="5 6" id="KW-0472">Membrane</keyword>
<feature type="transmembrane region" description="Helical" evidence="6">
    <location>
        <begin position="261"/>
        <end position="280"/>
    </location>
</feature>
<dbReference type="NCBIfam" id="TIGR03718">
    <property type="entry name" value="R_switched_Alx"/>
    <property type="match status" value="1"/>
</dbReference>
<evidence type="ECO:0000256" key="5">
    <source>
        <dbReference type="ARBA" id="ARBA00023136"/>
    </source>
</evidence>
<evidence type="ECO:0000256" key="4">
    <source>
        <dbReference type="ARBA" id="ARBA00022989"/>
    </source>
</evidence>
<dbReference type="InterPro" id="IPR005496">
    <property type="entry name" value="Integral_membrane_TerC"/>
</dbReference>
<dbReference type="KEGG" id="fla:SY85_11915"/>
<evidence type="ECO:0000256" key="3">
    <source>
        <dbReference type="ARBA" id="ARBA00022692"/>
    </source>
</evidence>
<dbReference type="AlphaFoldDB" id="A0A172TVS6"/>
<dbReference type="EMBL" id="CP011390">
    <property type="protein sequence ID" value="ANE51102.1"/>
    <property type="molecule type" value="Genomic_DNA"/>
</dbReference>
<dbReference type="PATRIC" id="fig|1492898.3.peg.2572"/>
<evidence type="ECO:0000313" key="8">
    <source>
        <dbReference type="Proteomes" id="UP000077177"/>
    </source>
</evidence>
<comment type="similarity">
    <text evidence="2">Belongs to the TerC family.</text>
</comment>
<dbReference type="RefSeq" id="WP_066404759.1">
    <property type="nucleotide sequence ID" value="NZ_CP011390.1"/>
</dbReference>
<keyword evidence="8" id="KW-1185">Reference proteome</keyword>
<evidence type="ECO:0000313" key="7">
    <source>
        <dbReference type="EMBL" id="ANE51102.1"/>
    </source>
</evidence>
<keyword evidence="3 6" id="KW-0812">Transmembrane</keyword>
<gene>
    <name evidence="7" type="ORF">SY85_11915</name>
</gene>
<comment type="subcellular location">
    <subcellularLocation>
        <location evidence="1">Membrane</location>
        <topology evidence="1">Multi-pass membrane protein</topology>
    </subcellularLocation>
</comment>
<dbReference type="Pfam" id="PF03741">
    <property type="entry name" value="TerC"/>
    <property type="match status" value="1"/>
</dbReference>
<dbReference type="PANTHER" id="PTHR30238:SF0">
    <property type="entry name" value="THYLAKOID MEMBRANE PROTEIN TERC, CHLOROPLASTIC"/>
    <property type="match status" value="1"/>
</dbReference>
<evidence type="ECO:0000256" key="1">
    <source>
        <dbReference type="ARBA" id="ARBA00004141"/>
    </source>
</evidence>